<accession>A0A9J6DXF4</accession>
<dbReference type="EMBL" id="JABSTU010000006">
    <property type="protein sequence ID" value="KAH8026923.1"/>
    <property type="molecule type" value="Genomic_DNA"/>
</dbReference>
<protein>
    <submittedName>
        <fullName evidence="1">Uncharacterized protein</fullName>
    </submittedName>
</protein>
<name>A0A9J6DXF4_RHIMP</name>
<reference evidence="1" key="1">
    <citation type="journal article" date="2020" name="Cell">
        <title>Large-Scale Comparative Analyses of Tick Genomes Elucidate Their Genetic Diversity and Vector Capacities.</title>
        <authorList>
            <consortium name="Tick Genome and Microbiome Consortium (TIGMIC)"/>
            <person name="Jia N."/>
            <person name="Wang J."/>
            <person name="Shi W."/>
            <person name="Du L."/>
            <person name="Sun Y."/>
            <person name="Zhan W."/>
            <person name="Jiang J.F."/>
            <person name="Wang Q."/>
            <person name="Zhang B."/>
            <person name="Ji P."/>
            <person name="Bell-Sakyi L."/>
            <person name="Cui X.M."/>
            <person name="Yuan T.T."/>
            <person name="Jiang B.G."/>
            <person name="Yang W.F."/>
            <person name="Lam T.T."/>
            <person name="Chang Q.C."/>
            <person name="Ding S.J."/>
            <person name="Wang X.J."/>
            <person name="Zhu J.G."/>
            <person name="Ruan X.D."/>
            <person name="Zhao L."/>
            <person name="Wei J.T."/>
            <person name="Ye R.Z."/>
            <person name="Que T.C."/>
            <person name="Du C.H."/>
            <person name="Zhou Y.H."/>
            <person name="Cheng J.X."/>
            <person name="Dai P.F."/>
            <person name="Guo W.B."/>
            <person name="Han X.H."/>
            <person name="Huang E.J."/>
            <person name="Li L.F."/>
            <person name="Wei W."/>
            <person name="Gao Y.C."/>
            <person name="Liu J.Z."/>
            <person name="Shao H.Z."/>
            <person name="Wang X."/>
            <person name="Wang C.C."/>
            <person name="Yang T.C."/>
            <person name="Huo Q.B."/>
            <person name="Li W."/>
            <person name="Chen H.Y."/>
            <person name="Chen S.E."/>
            <person name="Zhou L.G."/>
            <person name="Ni X.B."/>
            <person name="Tian J.H."/>
            <person name="Sheng Y."/>
            <person name="Liu T."/>
            <person name="Pan Y.S."/>
            <person name="Xia L.Y."/>
            <person name="Li J."/>
            <person name="Zhao F."/>
            <person name="Cao W.C."/>
        </authorList>
    </citation>
    <scope>NUCLEOTIDE SEQUENCE</scope>
    <source>
        <strain evidence="1">Rmic-2018</strain>
    </source>
</reference>
<evidence type="ECO:0000313" key="2">
    <source>
        <dbReference type="Proteomes" id="UP000821866"/>
    </source>
</evidence>
<keyword evidence="2" id="KW-1185">Reference proteome</keyword>
<dbReference type="AlphaFoldDB" id="A0A9J6DXF4"/>
<reference evidence="1" key="2">
    <citation type="submission" date="2021-09" db="EMBL/GenBank/DDBJ databases">
        <authorList>
            <person name="Jia N."/>
            <person name="Wang J."/>
            <person name="Shi W."/>
            <person name="Du L."/>
            <person name="Sun Y."/>
            <person name="Zhan W."/>
            <person name="Jiang J."/>
            <person name="Wang Q."/>
            <person name="Zhang B."/>
            <person name="Ji P."/>
            <person name="Sakyi L.B."/>
            <person name="Cui X."/>
            <person name="Yuan T."/>
            <person name="Jiang B."/>
            <person name="Yang W."/>
            <person name="Lam T.T.-Y."/>
            <person name="Chang Q."/>
            <person name="Ding S."/>
            <person name="Wang X."/>
            <person name="Zhu J."/>
            <person name="Ruan X."/>
            <person name="Zhao L."/>
            <person name="Wei J."/>
            <person name="Que T."/>
            <person name="Du C."/>
            <person name="Cheng J."/>
            <person name="Dai P."/>
            <person name="Han X."/>
            <person name="Huang E."/>
            <person name="Gao Y."/>
            <person name="Liu J."/>
            <person name="Shao H."/>
            <person name="Ye R."/>
            <person name="Li L."/>
            <person name="Wei W."/>
            <person name="Wang X."/>
            <person name="Wang C."/>
            <person name="Huo Q."/>
            <person name="Li W."/>
            <person name="Guo W."/>
            <person name="Chen H."/>
            <person name="Chen S."/>
            <person name="Zhou L."/>
            <person name="Zhou L."/>
            <person name="Ni X."/>
            <person name="Tian J."/>
            <person name="Zhou Y."/>
            <person name="Sheng Y."/>
            <person name="Liu T."/>
            <person name="Pan Y."/>
            <person name="Xia L."/>
            <person name="Li J."/>
            <person name="Zhao F."/>
            <person name="Cao W."/>
        </authorList>
    </citation>
    <scope>NUCLEOTIDE SEQUENCE</scope>
    <source>
        <strain evidence="1">Rmic-2018</strain>
        <tissue evidence="1">Larvae</tissue>
    </source>
</reference>
<proteinExistence type="predicted"/>
<evidence type="ECO:0000313" key="1">
    <source>
        <dbReference type="EMBL" id="KAH8026923.1"/>
    </source>
</evidence>
<organism evidence="1 2">
    <name type="scientific">Rhipicephalus microplus</name>
    <name type="common">Cattle tick</name>
    <name type="synonym">Boophilus microplus</name>
    <dbReference type="NCBI Taxonomy" id="6941"/>
    <lineage>
        <taxon>Eukaryota</taxon>
        <taxon>Metazoa</taxon>
        <taxon>Ecdysozoa</taxon>
        <taxon>Arthropoda</taxon>
        <taxon>Chelicerata</taxon>
        <taxon>Arachnida</taxon>
        <taxon>Acari</taxon>
        <taxon>Parasitiformes</taxon>
        <taxon>Ixodida</taxon>
        <taxon>Ixodoidea</taxon>
        <taxon>Ixodidae</taxon>
        <taxon>Rhipicephalinae</taxon>
        <taxon>Rhipicephalus</taxon>
        <taxon>Boophilus</taxon>
    </lineage>
</organism>
<dbReference type="Proteomes" id="UP000821866">
    <property type="component" value="Chromosome 4"/>
</dbReference>
<gene>
    <name evidence="1" type="ORF">HPB51_000219</name>
</gene>
<sequence length="197" mass="21619">MTRFNDITTHYQPPLALEGRTAQLEPDSPTLGRPACRGSRFEARSRNRIRGGCPGPLKTPDSNRLDSTNSLCSSKLLSEKSFPMSFTLHAEISPSNLSSHLDHVTPEPHRLPHPACASGGDMALSCSHDLPWFPHIWTPVPLLAFGEMRRARKLVSPACPFRSSLCVRTLVNVAARRCSTVPAMNRERLGADLSDPA</sequence>
<comment type="caution">
    <text evidence="1">The sequence shown here is derived from an EMBL/GenBank/DDBJ whole genome shotgun (WGS) entry which is preliminary data.</text>
</comment>